<dbReference type="InterPro" id="IPR016162">
    <property type="entry name" value="Ald_DH_N"/>
</dbReference>
<dbReference type="InterPro" id="IPR015590">
    <property type="entry name" value="Aldehyde_DH_dom"/>
</dbReference>
<dbReference type="EC" id="1.2.1.24" evidence="1"/>
<dbReference type="PROSITE" id="PS00070">
    <property type="entry name" value="ALDEHYDE_DEHYDR_CYS"/>
    <property type="match status" value="1"/>
</dbReference>
<name>A0A9W7BRM9_9STRA</name>
<organism evidence="6 7">
    <name type="scientific">Triparma verrucosa</name>
    <dbReference type="NCBI Taxonomy" id="1606542"/>
    <lineage>
        <taxon>Eukaryota</taxon>
        <taxon>Sar</taxon>
        <taxon>Stramenopiles</taxon>
        <taxon>Ochrophyta</taxon>
        <taxon>Bolidophyceae</taxon>
        <taxon>Parmales</taxon>
        <taxon>Triparmaceae</taxon>
        <taxon>Triparma</taxon>
    </lineage>
</organism>
<evidence type="ECO:0000256" key="1">
    <source>
        <dbReference type="ARBA" id="ARBA00013051"/>
    </source>
</evidence>
<evidence type="ECO:0000256" key="4">
    <source>
        <dbReference type="ARBA" id="ARBA00030806"/>
    </source>
</evidence>
<dbReference type="InterPro" id="IPR016161">
    <property type="entry name" value="Ald_DH/histidinol_DH"/>
</dbReference>
<feature type="domain" description="Aldehyde dehydrogenase" evidence="5">
    <location>
        <begin position="10"/>
        <end position="438"/>
    </location>
</feature>
<protein>
    <recommendedName>
        <fullName evidence="2">Succinate-semialdehyde dehydrogenase, mitochondrial</fullName>
        <ecNumber evidence="1">1.2.1.24</ecNumber>
    </recommendedName>
    <alternativeName>
        <fullName evidence="4">NAD(+)-dependent succinic semialdehyde dehydrogenase</fullName>
    </alternativeName>
</protein>
<dbReference type="Gene3D" id="3.40.605.10">
    <property type="entry name" value="Aldehyde Dehydrogenase, Chain A, domain 1"/>
    <property type="match status" value="1"/>
</dbReference>
<evidence type="ECO:0000256" key="2">
    <source>
        <dbReference type="ARBA" id="ARBA00019842"/>
    </source>
</evidence>
<sequence length="467" mass="50992">MTPEEVSTRLQSTVEAWDNGMGTWPQMSLSSRIASIEKIVDKLLSKRTEMIDALMLEIGKNHIDAASEIDRTITFIRSSITLLKDSHLSTSKSYGSTLTHTVLLPLGIILSLGPSNYPLNETYAMLIPALLTGNCVIMKIPAVGGLVHLLTLDIFTSTLPPGVLTFISGGGRATCPLIMSSGLIDGLAFIGSSGAADSLIKTHPEPHRLKVFSQLEAKNMGVYLKDFNNVKEGVKGSLSYNGQRCTALKIFFVKKEERVRFDKMFKEEVGKLKVGLPWDGKDGGVTSDITPLPEGRLEYMQELISDASSKGALIHGGSIIGGPTSRLMNPCVVFGVTKEMRLWEEEQFGPVVAVAYYDSLEEVVEYGKVGKYAQQISIFTENEVEDVKMLTDKFRNIFGKININVAAGRSPDDLAFSGRRSSAMGTMSVRHALEAFTTETVLATKEGMGDDIFERVKGETKFGEEVV</sequence>
<dbReference type="SUPFAM" id="SSF53720">
    <property type="entry name" value="ALDH-like"/>
    <property type="match status" value="1"/>
</dbReference>
<gene>
    <name evidence="6" type="ORF">TrVE_jg5043</name>
</gene>
<dbReference type="InterPro" id="IPR016163">
    <property type="entry name" value="Ald_DH_C"/>
</dbReference>
<dbReference type="InterPro" id="IPR016160">
    <property type="entry name" value="Ald_DH_CS_CYS"/>
</dbReference>
<reference evidence="7" key="1">
    <citation type="journal article" date="2023" name="Commun. Biol.">
        <title>Genome analysis of Parmales, the sister group of diatoms, reveals the evolutionary specialization of diatoms from phago-mixotrophs to photoautotrophs.</title>
        <authorList>
            <person name="Ban H."/>
            <person name="Sato S."/>
            <person name="Yoshikawa S."/>
            <person name="Yamada K."/>
            <person name="Nakamura Y."/>
            <person name="Ichinomiya M."/>
            <person name="Sato N."/>
            <person name="Blanc-Mathieu R."/>
            <person name="Endo H."/>
            <person name="Kuwata A."/>
            <person name="Ogata H."/>
        </authorList>
    </citation>
    <scope>NUCLEOTIDE SEQUENCE [LARGE SCALE GENOMIC DNA]</scope>
    <source>
        <strain evidence="7">NIES 3699</strain>
    </source>
</reference>
<dbReference type="Proteomes" id="UP001165160">
    <property type="component" value="Unassembled WGS sequence"/>
</dbReference>
<comment type="caution">
    <text evidence="6">The sequence shown here is derived from an EMBL/GenBank/DDBJ whole genome shotgun (WGS) entry which is preliminary data.</text>
</comment>
<evidence type="ECO:0000259" key="5">
    <source>
        <dbReference type="Pfam" id="PF00171"/>
    </source>
</evidence>
<dbReference type="GO" id="GO:0004777">
    <property type="term" value="F:succinate-semialdehyde dehydrogenase (NAD+) activity"/>
    <property type="evidence" value="ECO:0007669"/>
    <property type="project" value="UniProtKB-EC"/>
</dbReference>
<keyword evidence="7" id="KW-1185">Reference proteome</keyword>
<dbReference type="EMBL" id="BRXX01000112">
    <property type="protein sequence ID" value="GMH91105.1"/>
    <property type="molecule type" value="Genomic_DNA"/>
</dbReference>
<dbReference type="AlphaFoldDB" id="A0A9W7BRM9"/>
<accession>A0A9W7BRM9</accession>
<keyword evidence="3" id="KW-0560">Oxidoreductase</keyword>
<proteinExistence type="predicted"/>
<evidence type="ECO:0000313" key="7">
    <source>
        <dbReference type="Proteomes" id="UP001165160"/>
    </source>
</evidence>
<evidence type="ECO:0000313" key="6">
    <source>
        <dbReference type="EMBL" id="GMH91105.1"/>
    </source>
</evidence>
<evidence type="ECO:0000256" key="3">
    <source>
        <dbReference type="ARBA" id="ARBA00023002"/>
    </source>
</evidence>
<dbReference type="PANTHER" id="PTHR43353:SF5">
    <property type="entry name" value="SUCCINATE-SEMIALDEHYDE DEHYDROGENASE, MITOCHONDRIAL"/>
    <property type="match status" value="1"/>
</dbReference>
<dbReference type="PANTHER" id="PTHR43353">
    <property type="entry name" value="SUCCINATE-SEMIALDEHYDE DEHYDROGENASE, MITOCHONDRIAL"/>
    <property type="match status" value="1"/>
</dbReference>
<dbReference type="InterPro" id="IPR050740">
    <property type="entry name" value="Aldehyde_DH_Superfamily"/>
</dbReference>
<dbReference type="Gene3D" id="3.40.309.10">
    <property type="entry name" value="Aldehyde Dehydrogenase, Chain A, domain 2"/>
    <property type="match status" value="1"/>
</dbReference>
<dbReference type="Pfam" id="PF00171">
    <property type="entry name" value="Aldedh"/>
    <property type="match status" value="1"/>
</dbReference>